<organism evidence="3 4">
    <name type="scientific">Xylanibacter muris</name>
    <dbReference type="NCBI Taxonomy" id="2736290"/>
    <lineage>
        <taxon>Bacteria</taxon>
        <taxon>Pseudomonadati</taxon>
        <taxon>Bacteroidota</taxon>
        <taxon>Bacteroidia</taxon>
        <taxon>Bacteroidales</taxon>
        <taxon>Prevotellaceae</taxon>
        <taxon>Xylanibacter</taxon>
    </lineage>
</organism>
<comment type="caution">
    <text evidence="3">The sequence shown here is derived from an EMBL/GenBank/DDBJ whole genome shotgun (WGS) entry which is preliminary data.</text>
</comment>
<protein>
    <submittedName>
        <fullName evidence="3">DUF3298 domain-containing protein</fullName>
    </submittedName>
</protein>
<evidence type="ECO:0000259" key="2">
    <source>
        <dbReference type="Pfam" id="PF11738"/>
    </source>
</evidence>
<dbReference type="PROSITE" id="PS51257">
    <property type="entry name" value="PROKAR_LIPOPROTEIN"/>
    <property type="match status" value="1"/>
</dbReference>
<gene>
    <name evidence="3" type="ORF">HPS56_11870</name>
</gene>
<reference evidence="3 4" key="1">
    <citation type="submission" date="2020-05" db="EMBL/GenBank/DDBJ databases">
        <title>Distinct polysaccharide utilization as determinants for interspecies competition between intestinal Prevotella spp.</title>
        <authorList>
            <person name="Galvez E.J.C."/>
            <person name="Iljazovic A."/>
            <person name="Strowig T."/>
        </authorList>
    </citation>
    <scope>NUCLEOTIDE SEQUENCE [LARGE SCALE GENOMIC DNA]</scope>
    <source>
        <strain evidence="3 4">PMUR</strain>
    </source>
</reference>
<proteinExistence type="predicted"/>
<dbReference type="Pfam" id="PF11738">
    <property type="entry name" value="DUF3298"/>
    <property type="match status" value="1"/>
</dbReference>
<dbReference type="Proteomes" id="UP000714420">
    <property type="component" value="Unassembled WGS sequence"/>
</dbReference>
<dbReference type="RefSeq" id="WP_172276867.1">
    <property type="nucleotide sequence ID" value="NZ_CASGMU010000007.1"/>
</dbReference>
<feature type="domain" description="DUF3298" evidence="2">
    <location>
        <begin position="175"/>
        <end position="255"/>
    </location>
</feature>
<dbReference type="InterPro" id="IPR021729">
    <property type="entry name" value="DUF3298"/>
</dbReference>
<dbReference type="Gene3D" id="3.90.640.20">
    <property type="entry name" value="Heat-shock cognate protein, ATPase"/>
    <property type="match status" value="1"/>
</dbReference>
<sequence length="276" mass="31029">MKIQTFILSAVAMTMVACGTDKAGTTPFETDTIKVEKKDKQAELLIKVDYPVKGNTILTNRIKEYIDEELGGIYTGDVTNTDSVVKFYSDKYYGIIANQYKEDAGATAEYGDTDMPPYSKSYEILKINETDKYVTYMSKTYAYMGGAHGVSTGIGTTFRKSDGRKFDTSMMRDIYSEEFRQIIKEGLKQYFSEAEGETVNDENLKGLLLTESSLDYLPLPQFPPYLTPQGVVFAYQQYEIAPYASGMPSFVVSYDKMKPYLTQSALKLIGETQESK</sequence>
<keyword evidence="4" id="KW-1185">Reference proteome</keyword>
<feature type="chain" id="PRO_5045854260" evidence="1">
    <location>
        <begin position="24"/>
        <end position="276"/>
    </location>
</feature>
<dbReference type="Gene3D" id="3.30.565.40">
    <property type="entry name" value="Fervidobacterium nodosum Rt17-B1 like"/>
    <property type="match status" value="1"/>
</dbReference>
<dbReference type="EMBL" id="JABKKF010000014">
    <property type="protein sequence ID" value="NPD93020.1"/>
    <property type="molecule type" value="Genomic_DNA"/>
</dbReference>
<evidence type="ECO:0000313" key="3">
    <source>
        <dbReference type="EMBL" id="NPD93020.1"/>
    </source>
</evidence>
<evidence type="ECO:0000256" key="1">
    <source>
        <dbReference type="SAM" id="SignalP"/>
    </source>
</evidence>
<name>A0ABX2APF4_9BACT</name>
<accession>A0ABX2APF4</accession>
<feature type="signal peptide" evidence="1">
    <location>
        <begin position="1"/>
        <end position="23"/>
    </location>
</feature>
<evidence type="ECO:0000313" key="4">
    <source>
        <dbReference type="Proteomes" id="UP000714420"/>
    </source>
</evidence>
<keyword evidence="1" id="KW-0732">Signal</keyword>
<dbReference type="InterPro" id="IPR037126">
    <property type="entry name" value="PdaC/RsiV-like_sf"/>
</dbReference>